<evidence type="ECO:0000313" key="1">
    <source>
        <dbReference type="EMBL" id="KAI3749929.1"/>
    </source>
</evidence>
<name>A0ACB9DTE9_CICIN</name>
<sequence length="209" mass="23807">MIPLRYFNTFVGRLVHTKFQSKTYEIEEHGSHGCSYRPPIAALQQGPLSNRWVSLLFLYFMNNFLDIGMYPYRIKCNKGKNLEYALEVLVISAQRKGKGMLFPKGGWEAGVFGTVENKQPSENPFWCQSHVEVLACQPEFEGQMNMQSQLNLDGSEQTGLESVSRTANLTLKMMVWKCWKNTPSLVSLSSYIFQSLSPRHSSLPNLSKP</sequence>
<keyword evidence="2" id="KW-1185">Reference proteome</keyword>
<reference evidence="1 2" key="2">
    <citation type="journal article" date="2022" name="Mol. Ecol. Resour.">
        <title>The genomes of chicory, endive, great burdock and yacon provide insights into Asteraceae paleo-polyploidization history and plant inulin production.</title>
        <authorList>
            <person name="Fan W."/>
            <person name="Wang S."/>
            <person name="Wang H."/>
            <person name="Wang A."/>
            <person name="Jiang F."/>
            <person name="Liu H."/>
            <person name="Zhao H."/>
            <person name="Xu D."/>
            <person name="Zhang Y."/>
        </authorList>
    </citation>
    <scope>NUCLEOTIDE SEQUENCE [LARGE SCALE GENOMIC DNA]</scope>
    <source>
        <strain evidence="2">cv. Punajuju</strain>
        <tissue evidence="1">Leaves</tissue>
    </source>
</reference>
<proteinExistence type="predicted"/>
<gene>
    <name evidence="1" type="ORF">L2E82_20550</name>
</gene>
<comment type="caution">
    <text evidence="1">The sequence shown here is derived from an EMBL/GenBank/DDBJ whole genome shotgun (WGS) entry which is preliminary data.</text>
</comment>
<dbReference type="EMBL" id="CM042012">
    <property type="protein sequence ID" value="KAI3749929.1"/>
    <property type="molecule type" value="Genomic_DNA"/>
</dbReference>
<evidence type="ECO:0000313" key="2">
    <source>
        <dbReference type="Proteomes" id="UP001055811"/>
    </source>
</evidence>
<protein>
    <submittedName>
        <fullName evidence="1">Uncharacterized protein</fullName>
    </submittedName>
</protein>
<organism evidence="1 2">
    <name type="scientific">Cichorium intybus</name>
    <name type="common">Chicory</name>
    <dbReference type="NCBI Taxonomy" id="13427"/>
    <lineage>
        <taxon>Eukaryota</taxon>
        <taxon>Viridiplantae</taxon>
        <taxon>Streptophyta</taxon>
        <taxon>Embryophyta</taxon>
        <taxon>Tracheophyta</taxon>
        <taxon>Spermatophyta</taxon>
        <taxon>Magnoliopsida</taxon>
        <taxon>eudicotyledons</taxon>
        <taxon>Gunneridae</taxon>
        <taxon>Pentapetalae</taxon>
        <taxon>asterids</taxon>
        <taxon>campanulids</taxon>
        <taxon>Asterales</taxon>
        <taxon>Asteraceae</taxon>
        <taxon>Cichorioideae</taxon>
        <taxon>Cichorieae</taxon>
        <taxon>Cichoriinae</taxon>
        <taxon>Cichorium</taxon>
    </lineage>
</organism>
<reference evidence="2" key="1">
    <citation type="journal article" date="2022" name="Mol. Ecol. Resour.">
        <title>The genomes of chicory, endive, great burdock and yacon provide insights into Asteraceae palaeo-polyploidization history and plant inulin production.</title>
        <authorList>
            <person name="Fan W."/>
            <person name="Wang S."/>
            <person name="Wang H."/>
            <person name="Wang A."/>
            <person name="Jiang F."/>
            <person name="Liu H."/>
            <person name="Zhao H."/>
            <person name="Xu D."/>
            <person name="Zhang Y."/>
        </authorList>
    </citation>
    <scope>NUCLEOTIDE SEQUENCE [LARGE SCALE GENOMIC DNA]</scope>
    <source>
        <strain evidence="2">cv. Punajuju</strain>
    </source>
</reference>
<accession>A0ACB9DTE9</accession>
<dbReference type="Proteomes" id="UP001055811">
    <property type="component" value="Linkage Group LG04"/>
</dbReference>